<dbReference type="EMBL" id="PYGJ01000002">
    <property type="protein sequence ID" value="PSL21006.1"/>
    <property type="molecule type" value="Genomic_DNA"/>
</dbReference>
<comment type="caution">
    <text evidence="5">The sequence shown here is derived from an EMBL/GenBank/DDBJ whole genome shotgun (WGS) entry which is preliminary data.</text>
</comment>
<dbReference type="OrthoDB" id="9802510at2"/>
<dbReference type="SUPFAM" id="SSF55469">
    <property type="entry name" value="FMN-dependent nitroreductase-like"/>
    <property type="match status" value="1"/>
</dbReference>
<dbReference type="Gene3D" id="3.40.109.10">
    <property type="entry name" value="NADH Oxidase"/>
    <property type="match status" value="1"/>
</dbReference>
<keyword evidence="1" id="KW-0285">Flavoprotein</keyword>
<evidence type="ECO:0000256" key="2">
    <source>
        <dbReference type="ARBA" id="ARBA00022643"/>
    </source>
</evidence>
<dbReference type="InterPro" id="IPR050627">
    <property type="entry name" value="Nitroreductase/BluB"/>
</dbReference>
<protein>
    <submittedName>
        <fullName evidence="5">Nitroreductase</fullName>
    </submittedName>
</protein>
<keyword evidence="3" id="KW-0560">Oxidoreductase</keyword>
<keyword evidence="6" id="KW-1185">Reference proteome</keyword>
<reference evidence="5 6" key="1">
    <citation type="submission" date="2018-03" db="EMBL/GenBank/DDBJ databases">
        <title>Genomic Encyclopedia of Archaeal and Bacterial Type Strains, Phase II (KMG-II): from individual species to whole genera.</title>
        <authorList>
            <person name="Goeker M."/>
        </authorList>
    </citation>
    <scope>NUCLEOTIDE SEQUENCE [LARGE SCALE GENOMIC DNA]</scope>
    <source>
        <strain evidence="5 6">DSM 100673</strain>
    </source>
</reference>
<proteinExistence type="predicted"/>
<dbReference type="InterPro" id="IPR029479">
    <property type="entry name" value="Nitroreductase"/>
</dbReference>
<dbReference type="PANTHER" id="PTHR23026:SF90">
    <property type="entry name" value="IODOTYROSINE DEIODINASE 1"/>
    <property type="match status" value="1"/>
</dbReference>
<gene>
    <name evidence="5" type="ORF">CLV88_102125</name>
</gene>
<dbReference type="RefSeq" id="WP_106607581.1">
    <property type="nucleotide sequence ID" value="NZ_PYGJ01000002.1"/>
</dbReference>
<keyword evidence="2" id="KW-0288">FMN</keyword>
<feature type="domain" description="Nitroreductase" evidence="4">
    <location>
        <begin position="13"/>
        <end position="198"/>
    </location>
</feature>
<evidence type="ECO:0000259" key="4">
    <source>
        <dbReference type="Pfam" id="PF00881"/>
    </source>
</evidence>
<dbReference type="GO" id="GO:0016491">
    <property type="term" value="F:oxidoreductase activity"/>
    <property type="evidence" value="ECO:0007669"/>
    <property type="project" value="UniProtKB-KW"/>
</dbReference>
<organism evidence="5 6">
    <name type="scientific">Shimia abyssi</name>
    <dbReference type="NCBI Taxonomy" id="1662395"/>
    <lineage>
        <taxon>Bacteria</taxon>
        <taxon>Pseudomonadati</taxon>
        <taxon>Pseudomonadota</taxon>
        <taxon>Alphaproteobacteria</taxon>
        <taxon>Rhodobacterales</taxon>
        <taxon>Roseobacteraceae</taxon>
    </lineage>
</organism>
<dbReference type="Pfam" id="PF00881">
    <property type="entry name" value="Nitroreductase"/>
    <property type="match status" value="1"/>
</dbReference>
<sequence length="226" mass="24879">MPQHATLQDLLNTRHSCRAFRPDPVPRDVITQILQDAGRVPSWCNAQPWHVYLTSGAETEAFRTTMLNAVDTKSSTCDYDPPTRYSGARLARRRACGLQLYEAVGVERRDKAARAAQMRENYRFFGAPHVALITCAAELGTYGALDCGGFITAFCLSAQAQGIATIPQAALAFYATEIRAHFDIPETRNILAAISFGYAETDAPANAFRTDRAELNEFVTFHGDPS</sequence>
<dbReference type="AlphaFoldDB" id="A0A2P8FH18"/>
<dbReference type="InterPro" id="IPR000415">
    <property type="entry name" value="Nitroreductase-like"/>
</dbReference>
<evidence type="ECO:0000313" key="6">
    <source>
        <dbReference type="Proteomes" id="UP000240418"/>
    </source>
</evidence>
<dbReference type="PANTHER" id="PTHR23026">
    <property type="entry name" value="NADPH NITROREDUCTASE"/>
    <property type="match status" value="1"/>
</dbReference>
<dbReference type="Proteomes" id="UP000240418">
    <property type="component" value="Unassembled WGS sequence"/>
</dbReference>
<name>A0A2P8FH18_9RHOB</name>
<accession>A0A2P8FH18</accession>
<evidence type="ECO:0000256" key="3">
    <source>
        <dbReference type="ARBA" id="ARBA00023002"/>
    </source>
</evidence>
<dbReference type="CDD" id="cd02136">
    <property type="entry name" value="PnbA_NfnB-like"/>
    <property type="match status" value="1"/>
</dbReference>
<evidence type="ECO:0000256" key="1">
    <source>
        <dbReference type="ARBA" id="ARBA00022630"/>
    </source>
</evidence>
<evidence type="ECO:0000313" key="5">
    <source>
        <dbReference type="EMBL" id="PSL21006.1"/>
    </source>
</evidence>